<dbReference type="CDD" id="cd07906">
    <property type="entry name" value="Adenylation_DNA_ligase_LigD_LigC"/>
    <property type="match status" value="1"/>
</dbReference>
<keyword evidence="3 7" id="KW-0436">Ligase</keyword>
<dbReference type="InterPro" id="IPR012340">
    <property type="entry name" value="NA-bd_OB-fold"/>
</dbReference>
<dbReference type="Pfam" id="PF04679">
    <property type="entry name" value="DNA_ligase_A_C"/>
    <property type="match status" value="1"/>
</dbReference>
<dbReference type="NCBIfam" id="TIGR02777">
    <property type="entry name" value="LigD_PE_dom"/>
    <property type="match status" value="1"/>
</dbReference>
<evidence type="ECO:0000256" key="1">
    <source>
        <dbReference type="ARBA" id="ARBA00007572"/>
    </source>
</evidence>
<dbReference type="CDD" id="cd07971">
    <property type="entry name" value="OBF_DNA_ligase_LigD"/>
    <property type="match status" value="1"/>
</dbReference>
<dbReference type="Gene3D" id="2.40.50.140">
    <property type="entry name" value="Nucleic acid-binding proteins"/>
    <property type="match status" value="1"/>
</dbReference>
<evidence type="ECO:0000313" key="8">
    <source>
        <dbReference type="Proteomes" id="UP001589693"/>
    </source>
</evidence>
<dbReference type="SUPFAM" id="SSF50249">
    <property type="entry name" value="Nucleic acid-binding proteins"/>
    <property type="match status" value="1"/>
</dbReference>
<dbReference type="NCBIfam" id="TIGR02779">
    <property type="entry name" value="NHEJ_ligase_lig"/>
    <property type="match status" value="1"/>
</dbReference>
<organism evidence="7 8">
    <name type="scientific">Allokutzneria oryzae</name>
    <dbReference type="NCBI Taxonomy" id="1378989"/>
    <lineage>
        <taxon>Bacteria</taxon>
        <taxon>Bacillati</taxon>
        <taxon>Actinomycetota</taxon>
        <taxon>Actinomycetes</taxon>
        <taxon>Pseudonocardiales</taxon>
        <taxon>Pseudonocardiaceae</taxon>
        <taxon>Allokutzneria</taxon>
    </lineage>
</organism>
<name>A0ABV6A1J5_9PSEU</name>
<evidence type="ECO:0000259" key="6">
    <source>
        <dbReference type="PROSITE" id="PS50160"/>
    </source>
</evidence>
<dbReference type="Pfam" id="PF13298">
    <property type="entry name" value="LigD_N"/>
    <property type="match status" value="1"/>
</dbReference>
<dbReference type="EC" id="6.5.1.1" evidence="2"/>
<dbReference type="Proteomes" id="UP001589693">
    <property type="component" value="Unassembled WGS sequence"/>
</dbReference>
<comment type="catalytic activity">
    <reaction evidence="4">
        <text>ATP + (deoxyribonucleotide)n-3'-hydroxyl + 5'-phospho-(deoxyribonucleotide)m = (deoxyribonucleotide)n+m + AMP + diphosphate.</text>
        <dbReference type="EC" id="6.5.1.1"/>
    </reaction>
</comment>
<dbReference type="GO" id="GO:0016874">
    <property type="term" value="F:ligase activity"/>
    <property type="evidence" value="ECO:0007669"/>
    <property type="project" value="UniProtKB-KW"/>
</dbReference>
<evidence type="ECO:0000256" key="5">
    <source>
        <dbReference type="SAM" id="MobiDB-lite"/>
    </source>
</evidence>
<accession>A0ABV6A1J5</accession>
<sequence>MADLREYHRRRDAARTPEPMPGTEELTSGNNDLFVIQEHHARRLHWDVRLERDGVLASWAVPRGLPEERDTVRLAVRTEDHPMEYLNFSGDIPKGEYGGGRMTIWDSGRYDTLKWSEHEVDVVLHGTRATGRYVFFRADRKDRAGKDWMVRRGATKAGTPERTPPPEVLSPMLAVRGSLPSADQDEQFSYEFKWDGVRALARITGGRLRLLARSGADITATYPELRELGPQFPGTALLDGEIVVLENGRPSFAALQKRINATGQAKIARLAGQRPVTYLVFDLLHLDGRSCLDLPYDQRRHLLEALELRGGHWLTPRAYPGAGTAVLHAARQQRLEGVVAKRRESRYRPGLRSADWIKITDLETSEVLVGGWQPGAGKRAGLIGSLLLGLPEPDGTLRYVGKVGTGFSDEALRSLTTTLRGLARRTSPFSPEVPRAHARRAQWVRPSLVGEVVFQSWTEDGRLRLPRWRGLRPDKTPGEVGRS</sequence>
<dbReference type="PROSITE" id="PS50160">
    <property type="entry name" value="DNA_LIGASE_A3"/>
    <property type="match status" value="1"/>
</dbReference>
<dbReference type="PANTHER" id="PTHR45674">
    <property type="entry name" value="DNA LIGASE 1/3 FAMILY MEMBER"/>
    <property type="match status" value="1"/>
</dbReference>
<feature type="region of interest" description="Disordered" evidence="5">
    <location>
        <begin position="1"/>
        <end position="28"/>
    </location>
</feature>
<comment type="similarity">
    <text evidence="1">Belongs to the ATP-dependent DNA ligase family.</text>
</comment>
<dbReference type="InterPro" id="IPR014146">
    <property type="entry name" value="LigD_ligase_dom"/>
</dbReference>
<dbReference type="EMBL" id="JBHLZU010000019">
    <property type="protein sequence ID" value="MFB9907014.1"/>
    <property type="molecule type" value="Genomic_DNA"/>
</dbReference>
<dbReference type="InterPro" id="IPR012310">
    <property type="entry name" value="DNA_ligase_ATP-dep_cent"/>
</dbReference>
<dbReference type="PANTHER" id="PTHR45674:SF4">
    <property type="entry name" value="DNA LIGASE 1"/>
    <property type="match status" value="1"/>
</dbReference>
<proteinExistence type="inferred from homology"/>
<evidence type="ECO:0000256" key="2">
    <source>
        <dbReference type="ARBA" id="ARBA00012727"/>
    </source>
</evidence>
<dbReference type="Gene3D" id="3.30.470.30">
    <property type="entry name" value="DNA ligase/mRNA capping enzyme"/>
    <property type="match status" value="1"/>
</dbReference>
<feature type="domain" description="ATP-dependent DNA ligase family profile" evidence="6">
    <location>
        <begin position="276"/>
        <end position="392"/>
    </location>
</feature>
<dbReference type="Pfam" id="PF01068">
    <property type="entry name" value="DNA_ligase_A_M"/>
    <property type="match status" value="1"/>
</dbReference>
<dbReference type="SUPFAM" id="SSF56091">
    <property type="entry name" value="DNA ligase/mRNA capping enzyme, catalytic domain"/>
    <property type="match status" value="1"/>
</dbReference>
<reference evidence="7 8" key="1">
    <citation type="submission" date="2024-09" db="EMBL/GenBank/DDBJ databases">
        <authorList>
            <person name="Sun Q."/>
            <person name="Mori K."/>
        </authorList>
    </citation>
    <scope>NUCLEOTIDE SEQUENCE [LARGE SCALE GENOMIC DNA]</scope>
    <source>
        <strain evidence="7 8">TBRC 7907</strain>
    </source>
</reference>
<evidence type="ECO:0000256" key="3">
    <source>
        <dbReference type="ARBA" id="ARBA00022598"/>
    </source>
</evidence>
<evidence type="ECO:0000256" key="4">
    <source>
        <dbReference type="ARBA" id="ARBA00034003"/>
    </source>
</evidence>
<comment type="caution">
    <text evidence="7">The sequence shown here is derived from an EMBL/GenBank/DDBJ whole genome shotgun (WGS) entry which is preliminary data.</text>
</comment>
<dbReference type="InterPro" id="IPR050191">
    <property type="entry name" value="ATP-dep_DNA_ligase"/>
</dbReference>
<protein>
    <recommendedName>
        <fullName evidence="2">DNA ligase (ATP)</fullName>
        <ecNumber evidence="2">6.5.1.1</ecNumber>
    </recommendedName>
</protein>
<evidence type="ECO:0000313" key="7">
    <source>
        <dbReference type="EMBL" id="MFB9907014.1"/>
    </source>
</evidence>
<dbReference type="InterPro" id="IPR012309">
    <property type="entry name" value="DNA_ligase_ATP-dep_C"/>
</dbReference>
<gene>
    <name evidence="7" type="primary">ligD</name>
    <name evidence="7" type="ORF">ACFFQA_24020</name>
</gene>
<dbReference type="RefSeq" id="WP_377856379.1">
    <property type="nucleotide sequence ID" value="NZ_JBHLZU010000019.1"/>
</dbReference>
<dbReference type="InterPro" id="IPR014144">
    <property type="entry name" value="LigD_PE_domain"/>
</dbReference>
<dbReference type="Gene3D" id="3.30.1490.70">
    <property type="match status" value="1"/>
</dbReference>
<keyword evidence="8" id="KW-1185">Reference proteome</keyword>